<accession>A0AAX1N2U8</accession>
<name>A0AAX1N2U8_9BACT</name>
<dbReference type="Proteomes" id="UP000678679">
    <property type="component" value="Chromosome 1"/>
</dbReference>
<keyword evidence="2" id="KW-1185">Reference proteome</keyword>
<dbReference type="AlphaFoldDB" id="A0AAX1N2U8"/>
<evidence type="ECO:0000313" key="2">
    <source>
        <dbReference type="Proteomes" id="UP000678679"/>
    </source>
</evidence>
<dbReference type="KEGG" id="fya:KMW28_13675"/>
<proteinExistence type="predicted"/>
<gene>
    <name evidence="1" type="ORF">KMW28_13675</name>
</gene>
<reference evidence="1 2" key="1">
    <citation type="submission" date="2021-05" db="EMBL/GenBank/DDBJ databases">
        <title>Comparative genomic studies on the polysaccharide-degrading batcterial strains of the Flammeovirga genus.</title>
        <authorList>
            <person name="Zewei F."/>
            <person name="Zheng Z."/>
            <person name="Yu L."/>
            <person name="Ruyue G."/>
            <person name="Yanhong M."/>
            <person name="Yuanyuan C."/>
            <person name="Jingyan G."/>
            <person name="Wenjun H."/>
        </authorList>
    </citation>
    <scope>NUCLEOTIDE SEQUENCE [LARGE SCALE GENOMIC DNA]</scope>
    <source>
        <strain evidence="1 2">NBRC:100898</strain>
    </source>
</reference>
<dbReference type="EMBL" id="CP076132">
    <property type="protein sequence ID" value="QWG00701.1"/>
    <property type="molecule type" value="Genomic_DNA"/>
</dbReference>
<sequence length="241" mass="29293">MSLNQDLRKNINVEKFTSVLKFNMKNVPKYLRKAVYWNIQEPWARTLFNNGFRISFIDDTLSVFKPTTTINLENTTICTFNLYIKRDFHIFLDEFEKDIFREYSLMEEDIWEEKEILLRKNKTGTNSNNLVYSFKIPIQRLMGNPFSFDIIMNERPIFLFLKFKEYPCVNMTYDLGKWSKIRHDLYKSTRPIIYSEHWKYLMNDQFLDENSGKMYQYLHLLKHDGLHVWKKQFGLTYPLSY</sequence>
<organism evidence="1 2">
    <name type="scientific">Flammeovirga yaeyamensis</name>
    <dbReference type="NCBI Taxonomy" id="367791"/>
    <lineage>
        <taxon>Bacteria</taxon>
        <taxon>Pseudomonadati</taxon>
        <taxon>Bacteroidota</taxon>
        <taxon>Cytophagia</taxon>
        <taxon>Cytophagales</taxon>
        <taxon>Flammeovirgaceae</taxon>
        <taxon>Flammeovirga</taxon>
    </lineage>
</organism>
<protein>
    <submittedName>
        <fullName evidence="1">Uncharacterized protein</fullName>
    </submittedName>
</protein>
<dbReference type="RefSeq" id="WP_169666222.1">
    <property type="nucleotide sequence ID" value="NZ_CP076132.1"/>
</dbReference>
<evidence type="ECO:0000313" key="1">
    <source>
        <dbReference type="EMBL" id="QWG00701.1"/>
    </source>
</evidence>